<organism evidence="7 8">
    <name type="scientific">Coemansia reversa (strain ATCC 12441 / NRRL 1564)</name>
    <dbReference type="NCBI Taxonomy" id="763665"/>
    <lineage>
        <taxon>Eukaryota</taxon>
        <taxon>Fungi</taxon>
        <taxon>Fungi incertae sedis</taxon>
        <taxon>Zoopagomycota</taxon>
        <taxon>Kickxellomycotina</taxon>
        <taxon>Kickxellomycetes</taxon>
        <taxon>Kickxellales</taxon>
        <taxon>Kickxellaceae</taxon>
        <taxon>Coemansia</taxon>
    </lineage>
</organism>
<dbReference type="SUPFAM" id="SSF46689">
    <property type="entry name" value="Homeodomain-like"/>
    <property type="match status" value="1"/>
</dbReference>
<dbReference type="InterPro" id="IPR008422">
    <property type="entry name" value="KN_HD"/>
</dbReference>
<evidence type="ECO:0000313" key="8">
    <source>
        <dbReference type="Proteomes" id="UP000242474"/>
    </source>
</evidence>
<comment type="subcellular location">
    <subcellularLocation>
        <location evidence="4">Nucleus</location>
    </subcellularLocation>
</comment>
<proteinExistence type="predicted"/>
<dbReference type="AlphaFoldDB" id="A0A2G5BEU6"/>
<evidence type="ECO:0000256" key="4">
    <source>
        <dbReference type="PROSITE-ProRule" id="PRU00108"/>
    </source>
</evidence>
<dbReference type="OrthoDB" id="10056939at2759"/>
<evidence type="ECO:0000313" key="7">
    <source>
        <dbReference type="EMBL" id="PIA17512.1"/>
    </source>
</evidence>
<feature type="compositionally biased region" description="Basic residues" evidence="5">
    <location>
        <begin position="30"/>
        <end position="40"/>
    </location>
</feature>
<dbReference type="Gene3D" id="1.10.10.60">
    <property type="entry name" value="Homeodomain-like"/>
    <property type="match status" value="1"/>
</dbReference>
<keyword evidence="1 4" id="KW-0238">DNA-binding</keyword>
<dbReference type="InterPro" id="IPR050224">
    <property type="entry name" value="TALE_homeobox"/>
</dbReference>
<dbReference type="Proteomes" id="UP000242474">
    <property type="component" value="Unassembled WGS sequence"/>
</dbReference>
<dbReference type="PROSITE" id="PS50071">
    <property type="entry name" value="HOMEOBOX_2"/>
    <property type="match status" value="1"/>
</dbReference>
<protein>
    <recommendedName>
        <fullName evidence="6">Homeobox domain-containing protein</fullName>
    </recommendedName>
</protein>
<dbReference type="InterPro" id="IPR009057">
    <property type="entry name" value="Homeodomain-like_sf"/>
</dbReference>
<reference evidence="7 8" key="1">
    <citation type="journal article" date="2015" name="Genome Biol. Evol.">
        <title>Phylogenomic analyses indicate that early fungi evolved digesting cell walls of algal ancestors of land plants.</title>
        <authorList>
            <person name="Chang Y."/>
            <person name="Wang S."/>
            <person name="Sekimoto S."/>
            <person name="Aerts A.L."/>
            <person name="Choi C."/>
            <person name="Clum A."/>
            <person name="LaButti K.M."/>
            <person name="Lindquist E.A."/>
            <person name="Yee Ngan C."/>
            <person name="Ohm R.A."/>
            <person name="Salamov A.A."/>
            <person name="Grigoriev I.V."/>
            <person name="Spatafora J.W."/>
            <person name="Berbee M.L."/>
        </authorList>
    </citation>
    <scope>NUCLEOTIDE SEQUENCE [LARGE SCALE GENOMIC DNA]</scope>
    <source>
        <strain evidence="7 8">NRRL 1564</strain>
    </source>
</reference>
<evidence type="ECO:0000256" key="5">
    <source>
        <dbReference type="SAM" id="MobiDB-lite"/>
    </source>
</evidence>
<keyword evidence="2 4" id="KW-0371">Homeobox</keyword>
<name>A0A2G5BEU6_COERN</name>
<gene>
    <name evidence="7" type="ORF">COEREDRAFT_41026</name>
</gene>
<evidence type="ECO:0000256" key="2">
    <source>
        <dbReference type="ARBA" id="ARBA00023155"/>
    </source>
</evidence>
<dbReference type="PANTHER" id="PTHR11850">
    <property type="entry name" value="HOMEOBOX PROTEIN TRANSCRIPTION FACTORS"/>
    <property type="match status" value="1"/>
</dbReference>
<sequence length="129" mass="14993">MEAAAETVEKKFSHNELSWKACNSNTFTGRKKNLVRKTTSKKPSEKIHGKSYNENTNSVLRLWLEHNMANPYPSPQAKRELMRQTGLTKMQLKNWFCNIRRRKLPSSIKRSKQHHRSECAKLLSSLAIP</sequence>
<dbReference type="STRING" id="763665.A0A2G5BEU6"/>
<dbReference type="GO" id="GO:0005634">
    <property type="term" value="C:nucleus"/>
    <property type="evidence" value="ECO:0007669"/>
    <property type="project" value="UniProtKB-SubCell"/>
</dbReference>
<dbReference type="InterPro" id="IPR001356">
    <property type="entry name" value="HD"/>
</dbReference>
<accession>A0A2G5BEU6</accession>
<keyword evidence="3 4" id="KW-0539">Nucleus</keyword>
<evidence type="ECO:0000256" key="3">
    <source>
        <dbReference type="ARBA" id="ARBA00023242"/>
    </source>
</evidence>
<keyword evidence="8" id="KW-1185">Reference proteome</keyword>
<dbReference type="SMART" id="SM00389">
    <property type="entry name" value="HOX"/>
    <property type="match status" value="1"/>
</dbReference>
<dbReference type="CDD" id="cd00086">
    <property type="entry name" value="homeodomain"/>
    <property type="match status" value="1"/>
</dbReference>
<dbReference type="GO" id="GO:0003677">
    <property type="term" value="F:DNA binding"/>
    <property type="evidence" value="ECO:0007669"/>
    <property type="project" value="UniProtKB-UniRule"/>
</dbReference>
<dbReference type="EMBL" id="KZ303494">
    <property type="protein sequence ID" value="PIA17512.1"/>
    <property type="molecule type" value="Genomic_DNA"/>
</dbReference>
<dbReference type="Pfam" id="PF05920">
    <property type="entry name" value="Homeobox_KN"/>
    <property type="match status" value="1"/>
</dbReference>
<feature type="domain" description="Homeobox" evidence="6">
    <location>
        <begin position="43"/>
        <end position="106"/>
    </location>
</feature>
<feature type="DNA-binding region" description="Homeobox" evidence="4">
    <location>
        <begin position="45"/>
        <end position="107"/>
    </location>
</feature>
<evidence type="ECO:0000256" key="1">
    <source>
        <dbReference type="ARBA" id="ARBA00023125"/>
    </source>
</evidence>
<evidence type="ECO:0000259" key="6">
    <source>
        <dbReference type="PROSITE" id="PS50071"/>
    </source>
</evidence>
<dbReference type="GO" id="GO:0006355">
    <property type="term" value="P:regulation of DNA-templated transcription"/>
    <property type="evidence" value="ECO:0007669"/>
    <property type="project" value="InterPro"/>
</dbReference>
<feature type="region of interest" description="Disordered" evidence="5">
    <location>
        <begin position="30"/>
        <end position="51"/>
    </location>
</feature>